<evidence type="ECO:0000313" key="1">
    <source>
        <dbReference type="EMBL" id="RDJ16827.1"/>
    </source>
</evidence>
<dbReference type="InterPro" id="IPR029063">
    <property type="entry name" value="SAM-dependent_MTases_sf"/>
</dbReference>
<sequence>MATDTFYYPSGGESVFFSKLDELAKRWPHEIRHYLDLFPVYASRRSFIRQLAHYELFKLTVDLPGHYADFGVYFGKSFFSWHKFLETFTPTATHKKVIGFDTFDGFPTLASEDGVVDPNIQKEVGGLSSGSFLEEFQALLKLHNEDGVIPSNRGSIVKGDICTTLPRWLEENPEARFCLLNLDVDIYEPTRIILEQCWDRLVPGGVLILDEYATSKWPGETLAWDEFARNRKIDKPLSRFPWANAPGAWLVK</sequence>
<dbReference type="OrthoDB" id="9811332at2"/>
<protein>
    <recommendedName>
        <fullName evidence="3">dTDP-6-deoxy-L-hexose 3-O-methyltransferase</fullName>
    </recommendedName>
</protein>
<reference evidence="1 2" key="1">
    <citation type="submission" date="2017-03" db="EMBL/GenBank/DDBJ databases">
        <title>Genome analysis of Rhizobial strains effectives or ineffectives for nitrogen fixation isolated from bean seeds.</title>
        <authorList>
            <person name="Peralta H."/>
            <person name="Aguilar-Vera A."/>
            <person name="Mora Y."/>
            <person name="Vargas-Lagunas C."/>
            <person name="Girard L."/>
            <person name="Mora J."/>
        </authorList>
    </citation>
    <scope>NUCLEOTIDE SEQUENCE [LARGE SCALE GENOMIC DNA]</scope>
    <source>
        <strain evidence="1 2">CCGM3</strain>
    </source>
</reference>
<gene>
    <name evidence="1" type="ORF">B5K06_00075</name>
</gene>
<dbReference type="PANTHER" id="PTHR40036:SF1">
    <property type="entry name" value="MACROCIN O-METHYLTRANSFERASE"/>
    <property type="match status" value="1"/>
</dbReference>
<evidence type="ECO:0008006" key="3">
    <source>
        <dbReference type="Google" id="ProtNLM"/>
    </source>
</evidence>
<dbReference type="InterPro" id="IPR008884">
    <property type="entry name" value="TylF_MeTrfase"/>
</dbReference>
<accession>A0A370KWM8</accession>
<comment type="caution">
    <text evidence="1">The sequence shown here is derived from an EMBL/GenBank/DDBJ whole genome shotgun (WGS) entry which is preliminary data.</text>
</comment>
<dbReference type="EMBL" id="NAAC01000001">
    <property type="protein sequence ID" value="RDJ16827.1"/>
    <property type="molecule type" value="Genomic_DNA"/>
</dbReference>
<dbReference type="PANTHER" id="PTHR40036">
    <property type="entry name" value="MACROCIN O-METHYLTRANSFERASE"/>
    <property type="match status" value="1"/>
</dbReference>
<dbReference type="Proteomes" id="UP000254939">
    <property type="component" value="Unassembled WGS sequence"/>
</dbReference>
<proteinExistence type="predicted"/>
<dbReference type="Gene3D" id="3.40.50.150">
    <property type="entry name" value="Vaccinia Virus protein VP39"/>
    <property type="match status" value="1"/>
</dbReference>
<dbReference type="SUPFAM" id="SSF53335">
    <property type="entry name" value="S-adenosyl-L-methionine-dependent methyltransferases"/>
    <property type="match status" value="1"/>
</dbReference>
<dbReference type="RefSeq" id="WP_114710320.1">
    <property type="nucleotide sequence ID" value="NZ_KZ857258.1"/>
</dbReference>
<dbReference type="Pfam" id="PF05711">
    <property type="entry name" value="TylF"/>
    <property type="match status" value="1"/>
</dbReference>
<dbReference type="AlphaFoldDB" id="A0A370KWM8"/>
<organism evidence="1 2">
    <name type="scientific">Rhizobium grahamii</name>
    <dbReference type="NCBI Taxonomy" id="1120045"/>
    <lineage>
        <taxon>Bacteria</taxon>
        <taxon>Pseudomonadati</taxon>
        <taxon>Pseudomonadota</taxon>
        <taxon>Alphaproteobacteria</taxon>
        <taxon>Hyphomicrobiales</taxon>
        <taxon>Rhizobiaceae</taxon>
        <taxon>Rhizobium/Agrobacterium group</taxon>
        <taxon>Rhizobium</taxon>
    </lineage>
</organism>
<name>A0A370KWM8_9HYPH</name>
<evidence type="ECO:0000313" key="2">
    <source>
        <dbReference type="Proteomes" id="UP000254939"/>
    </source>
</evidence>